<gene>
    <name evidence="2" type="ORF">VNO77_03630</name>
</gene>
<comment type="caution">
    <text evidence="2">The sequence shown here is derived from an EMBL/GenBank/DDBJ whole genome shotgun (WGS) entry which is preliminary data.</text>
</comment>
<dbReference type="Proteomes" id="UP001367508">
    <property type="component" value="Unassembled WGS sequence"/>
</dbReference>
<reference evidence="2 3" key="1">
    <citation type="submission" date="2024-01" db="EMBL/GenBank/DDBJ databases">
        <title>The genomes of 5 underutilized Papilionoideae crops provide insights into root nodulation and disease resistanc.</title>
        <authorList>
            <person name="Jiang F."/>
        </authorList>
    </citation>
    <scope>NUCLEOTIDE SEQUENCE [LARGE SCALE GENOMIC DNA]</scope>
    <source>
        <strain evidence="2">LVBAO_FW01</strain>
        <tissue evidence="2">Leaves</tissue>
    </source>
</reference>
<dbReference type="AlphaFoldDB" id="A0AAN9MV26"/>
<keyword evidence="3" id="KW-1185">Reference proteome</keyword>
<name>A0AAN9MV26_CANGL</name>
<organism evidence="2 3">
    <name type="scientific">Canavalia gladiata</name>
    <name type="common">Sword bean</name>
    <name type="synonym">Dolichos gladiatus</name>
    <dbReference type="NCBI Taxonomy" id="3824"/>
    <lineage>
        <taxon>Eukaryota</taxon>
        <taxon>Viridiplantae</taxon>
        <taxon>Streptophyta</taxon>
        <taxon>Embryophyta</taxon>
        <taxon>Tracheophyta</taxon>
        <taxon>Spermatophyta</taxon>
        <taxon>Magnoliopsida</taxon>
        <taxon>eudicotyledons</taxon>
        <taxon>Gunneridae</taxon>
        <taxon>Pentapetalae</taxon>
        <taxon>rosids</taxon>
        <taxon>fabids</taxon>
        <taxon>Fabales</taxon>
        <taxon>Fabaceae</taxon>
        <taxon>Papilionoideae</taxon>
        <taxon>50 kb inversion clade</taxon>
        <taxon>NPAAA clade</taxon>
        <taxon>indigoferoid/millettioid clade</taxon>
        <taxon>Phaseoleae</taxon>
        <taxon>Canavalia</taxon>
    </lineage>
</organism>
<dbReference type="EMBL" id="JAYMYQ010000001">
    <property type="protein sequence ID" value="KAK7361560.1"/>
    <property type="molecule type" value="Genomic_DNA"/>
</dbReference>
<evidence type="ECO:0000313" key="3">
    <source>
        <dbReference type="Proteomes" id="UP001367508"/>
    </source>
</evidence>
<evidence type="ECO:0000313" key="2">
    <source>
        <dbReference type="EMBL" id="KAK7361560.1"/>
    </source>
</evidence>
<evidence type="ECO:0000256" key="1">
    <source>
        <dbReference type="SAM" id="MobiDB-lite"/>
    </source>
</evidence>
<sequence>MPLLCKSSCPFLCKLSCSCSVNLPCLCSVCHLQSHSLVRRTASYDRARGPPPLASRSRGDLSSISHLRARRRTEGQYPRPLSPTRRAGPSNFGERSVIPFTVTTITRANRTAALHPLRHEAGRNSMRPEATHAYESLLKEAGIER</sequence>
<feature type="region of interest" description="Disordered" evidence="1">
    <location>
        <begin position="41"/>
        <end position="94"/>
    </location>
</feature>
<accession>A0AAN9MV26</accession>
<proteinExistence type="predicted"/>
<protein>
    <submittedName>
        <fullName evidence="2">Uncharacterized protein</fullName>
    </submittedName>
</protein>